<evidence type="ECO:0000313" key="2">
    <source>
        <dbReference type="Proteomes" id="UP000826725"/>
    </source>
</evidence>
<organism evidence="1 2">
    <name type="scientific">Desulfomarina profundi</name>
    <dbReference type="NCBI Taxonomy" id="2772557"/>
    <lineage>
        <taxon>Bacteria</taxon>
        <taxon>Pseudomonadati</taxon>
        <taxon>Thermodesulfobacteriota</taxon>
        <taxon>Desulfobulbia</taxon>
        <taxon>Desulfobulbales</taxon>
        <taxon>Desulfobulbaceae</taxon>
        <taxon>Desulfomarina</taxon>
    </lineage>
</organism>
<protein>
    <recommendedName>
        <fullName evidence="3">Phage protein</fullName>
    </recommendedName>
</protein>
<name>A0A8D5FLP9_9BACT</name>
<gene>
    <name evidence="1" type="ORF">DGMP_06480</name>
</gene>
<evidence type="ECO:0000313" key="1">
    <source>
        <dbReference type="EMBL" id="BCL59955.1"/>
    </source>
</evidence>
<accession>A0A8D5FLP9</accession>
<dbReference type="RefSeq" id="WP_228856131.1">
    <property type="nucleotide sequence ID" value="NZ_AP024086.1"/>
</dbReference>
<proteinExistence type="predicted"/>
<dbReference type="KEGG" id="dbk:DGMP_06480"/>
<keyword evidence="2" id="KW-1185">Reference proteome</keyword>
<dbReference type="Proteomes" id="UP000826725">
    <property type="component" value="Chromosome"/>
</dbReference>
<evidence type="ECO:0008006" key="3">
    <source>
        <dbReference type="Google" id="ProtNLM"/>
    </source>
</evidence>
<sequence length="77" mass="8807">MKNKITDLNNHLFEQIERLNDDDLTGDKLSEEIARGKAISGIAKDITANAKLELEARKIAWEWNREKGDLPKMLEAE</sequence>
<dbReference type="AlphaFoldDB" id="A0A8D5FLP9"/>
<dbReference type="EMBL" id="AP024086">
    <property type="protein sequence ID" value="BCL59955.1"/>
    <property type="molecule type" value="Genomic_DNA"/>
</dbReference>
<reference evidence="1" key="1">
    <citation type="submission" date="2020-09" db="EMBL/GenBank/DDBJ databases">
        <title>Desulfogranum mesoprofundum gen. nov., sp. nov., a novel mesophilic, sulfate-reducing chemolithoautotroph isolated from a deep-sea hydrothermal vent chimney in the Suiyo Seamount.</title>
        <authorList>
            <person name="Hashimoto Y."/>
            <person name="Nakagawa S."/>
        </authorList>
    </citation>
    <scope>NUCLEOTIDE SEQUENCE</scope>
    <source>
        <strain evidence="1">KT2</strain>
    </source>
</reference>